<dbReference type="RefSeq" id="WP_168668423.1">
    <property type="nucleotide sequence ID" value="NZ_JAAXKX010000009.1"/>
</dbReference>
<dbReference type="InterPro" id="IPR002347">
    <property type="entry name" value="SDR_fam"/>
</dbReference>
<sequence>MLKGEIALVTGASRGIGRAIAMALAEQGAAVAGTATSEAGAAAIEQALKDAGHQGIGLVLNVSDPESIKTTLATLTERLGAPTILVNNAGITRDNLLMRMKDDEWDSVIETNLSSVYRLVKACLRPMTKARKGRIINIASVVGTTGNAGQTNYAAAKAGMMGFTKSLAREVGARGITANCVAPGFIDTDMTRVLPDAQREALLGSIPLGRLGAPEEIAAAVTFLASPGGAYITGETLHVNGGMHMA</sequence>
<keyword evidence="7" id="KW-1185">Reference proteome</keyword>
<dbReference type="Pfam" id="PF13561">
    <property type="entry name" value="adh_short_C2"/>
    <property type="match status" value="1"/>
</dbReference>
<evidence type="ECO:0000256" key="3">
    <source>
        <dbReference type="ARBA" id="ARBA00023002"/>
    </source>
</evidence>
<accession>A0ABX1I9X2</accession>
<dbReference type="InterPro" id="IPR050259">
    <property type="entry name" value="SDR"/>
</dbReference>
<keyword evidence="4" id="KW-0275">Fatty acid biosynthesis</keyword>
<dbReference type="PRINTS" id="PR00081">
    <property type="entry name" value="GDHRDH"/>
</dbReference>
<dbReference type="PRINTS" id="PR00080">
    <property type="entry name" value="SDRFAMILY"/>
</dbReference>
<dbReference type="NCBIfam" id="NF004197">
    <property type="entry name" value="PRK05653.1-1"/>
    <property type="match status" value="1"/>
</dbReference>
<name>A0ABX1I9X2_9GAMM</name>
<dbReference type="PROSITE" id="PS00061">
    <property type="entry name" value="ADH_SHORT"/>
    <property type="match status" value="1"/>
</dbReference>
<comment type="function">
    <text evidence="1 4">Catalyzes the NADPH-dependent reduction of beta-ketoacyl-ACP substrates to beta-hydroxyacyl-ACP products, the first reductive step in the elongation cycle of fatty acid biosynthesis.</text>
</comment>
<evidence type="ECO:0000256" key="4">
    <source>
        <dbReference type="RuleBase" id="RU366074"/>
    </source>
</evidence>
<dbReference type="NCBIfam" id="NF009464">
    <property type="entry name" value="PRK12824.1"/>
    <property type="match status" value="1"/>
</dbReference>
<dbReference type="InterPro" id="IPR020904">
    <property type="entry name" value="Sc_DH/Rdtase_CS"/>
</dbReference>
<dbReference type="EC" id="1.1.1.100" evidence="4"/>
<dbReference type="NCBIfam" id="NF005559">
    <property type="entry name" value="PRK07231.1"/>
    <property type="match status" value="1"/>
</dbReference>
<comment type="subunit">
    <text evidence="4">Homotetramer.</text>
</comment>
<dbReference type="Gene3D" id="3.40.50.720">
    <property type="entry name" value="NAD(P)-binding Rossmann-like Domain"/>
    <property type="match status" value="1"/>
</dbReference>
<dbReference type="SUPFAM" id="SSF51735">
    <property type="entry name" value="NAD(P)-binding Rossmann-fold domains"/>
    <property type="match status" value="1"/>
</dbReference>
<dbReference type="NCBIfam" id="TIGR01830">
    <property type="entry name" value="3oxo_ACP_reduc"/>
    <property type="match status" value="1"/>
</dbReference>
<gene>
    <name evidence="6" type="primary">fabG</name>
    <name evidence="6" type="ORF">HF203_07915</name>
</gene>
<keyword evidence="3 4" id="KW-0560">Oxidoreductase</keyword>
<keyword evidence="4" id="KW-0443">Lipid metabolism</keyword>
<dbReference type="NCBIfam" id="NF009466">
    <property type="entry name" value="PRK12826.1-2"/>
    <property type="match status" value="1"/>
</dbReference>
<comment type="caution">
    <text evidence="6">The sequence shown here is derived from an EMBL/GenBank/DDBJ whole genome shotgun (WGS) entry which is preliminary data.</text>
</comment>
<evidence type="ECO:0000313" key="7">
    <source>
        <dbReference type="Proteomes" id="UP000740754"/>
    </source>
</evidence>
<dbReference type="InterPro" id="IPR011284">
    <property type="entry name" value="3oxo_ACP_reduc"/>
</dbReference>
<dbReference type="PANTHER" id="PTHR42879:SF2">
    <property type="entry name" value="3-OXOACYL-[ACYL-CARRIER-PROTEIN] REDUCTASE FABG"/>
    <property type="match status" value="1"/>
</dbReference>
<protein>
    <recommendedName>
        <fullName evidence="4">3-oxoacyl-[acyl-carrier-protein] reductase</fullName>
        <ecNumber evidence="4">1.1.1.100</ecNumber>
    </recommendedName>
</protein>
<keyword evidence="4" id="KW-0521">NADP</keyword>
<dbReference type="SMART" id="SM00822">
    <property type="entry name" value="PKS_KR"/>
    <property type="match status" value="1"/>
</dbReference>
<keyword evidence="4" id="KW-0276">Fatty acid metabolism</keyword>
<feature type="domain" description="Ketoreductase" evidence="5">
    <location>
        <begin position="5"/>
        <end position="184"/>
    </location>
</feature>
<comment type="pathway">
    <text evidence="4">Lipid metabolism; fatty acid biosynthesis.</text>
</comment>
<reference evidence="6 7" key="1">
    <citation type="submission" date="2020-04" db="EMBL/GenBank/DDBJ databases">
        <title>Draft Whole-Genome sequence of Marichromatium bheemlicum DSM 18632, type strain.</title>
        <authorList>
            <person name="Kyndt J.A."/>
            <person name="Meyer T.E."/>
        </authorList>
    </citation>
    <scope>NUCLEOTIDE SEQUENCE [LARGE SCALE GENOMIC DNA]</scope>
    <source>
        <strain evidence="6 7">DSM 18632</strain>
    </source>
</reference>
<proteinExistence type="inferred from homology"/>
<organism evidence="6 7">
    <name type="scientific">Marichromatium bheemlicum</name>
    <dbReference type="NCBI Taxonomy" id="365339"/>
    <lineage>
        <taxon>Bacteria</taxon>
        <taxon>Pseudomonadati</taxon>
        <taxon>Pseudomonadota</taxon>
        <taxon>Gammaproteobacteria</taxon>
        <taxon>Chromatiales</taxon>
        <taxon>Chromatiaceae</taxon>
        <taxon>Marichromatium</taxon>
    </lineage>
</organism>
<dbReference type="InterPro" id="IPR036291">
    <property type="entry name" value="NAD(P)-bd_dom_sf"/>
</dbReference>
<evidence type="ECO:0000256" key="1">
    <source>
        <dbReference type="ARBA" id="ARBA00002607"/>
    </source>
</evidence>
<evidence type="ECO:0000259" key="5">
    <source>
        <dbReference type="SMART" id="SM00822"/>
    </source>
</evidence>
<keyword evidence="4" id="KW-0444">Lipid biosynthesis</keyword>
<evidence type="ECO:0000313" key="6">
    <source>
        <dbReference type="EMBL" id="NKN33145.1"/>
    </source>
</evidence>
<dbReference type="GO" id="GO:0004316">
    <property type="term" value="F:3-oxoacyl-[acyl-carrier-protein] reductase (NADPH) activity"/>
    <property type="evidence" value="ECO:0007669"/>
    <property type="project" value="UniProtKB-EC"/>
</dbReference>
<dbReference type="InterPro" id="IPR057326">
    <property type="entry name" value="KR_dom"/>
</dbReference>
<comment type="similarity">
    <text evidence="2 4">Belongs to the short-chain dehydrogenases/reductases (SDR) family.</text>
</comment>
<dbReference type="PANTHER" id="PTHR42879">
    <property type="entry name" value="3-OXOACYL-(ACYL-CARRIER-PROTEIN) REDUCTASE"/>
    <property type="match status" value="1"/>
</dbReference>
<dbReference type="EMBL" id="JAAXKX010000009">
    <property type="protein sequence ID" value="NKN33145.1"/>
    <property type="molecule type" value="Genomic_DNA"/>
</dbReference>
<comment type="catalytic activity">
    <reaction evidence="4">
        <text>a (3R)-hydroxyacyl-[ACP] + NADP(+) = a 3-oxoacyl-[ACP] + NADPH + H(+)</text>
        <dbReference type="Rhea" id="RHEA:17397"/>
        <dbReference type="Rhea" id="RHEA-COMP:9916"/>
        <dbReference type="Rhea" id="RHEA-COMP:9945"/>
        <dbReference type="ChEBI" id="CHEBI:15378"/>
        <dbReference type="ChEBI" id="CHEBI:57783"/>
        <dbReference type="ChEBI" id="CHEBI:58349"/>
        <dbReference type="ChEBI" id="CHEBI:78776"/>
        <dbReference type="ChEBI" id="CHEBI:78827"/>
        <dbReference type="EC" id="1.1.1.100"/>
    </reaction>
</comment>
<dbReference type="CDD" id="cd05333">
    <property type="entry name" value="BKR_SDR_c"/>
    <property type="match status" value="1"/>
</dbReference>
<dbReference type="Proteomes" id="UP000740754">
    <property type="component" value="Unassembled WGS sequence"/>
</dbReference>
<evidence type="ECO:0000256" key="2">
    <source>
        <dbReference type="ARBA" id="ARBA00006484"/>
    </source>
</evidence>